<comment type="caution">
    <text evidence="2">The sequence shown here is derived from an EMBL/GenBank/DDBJ whole genome shotgun (WGS) entry which is preliminary data.</text>
</comment>
<evidence type="ECO:0000313" key="2">
    <source>
        <dbReference type="EMBL" id="GAA4101606.1"/>
    </source>
</evidence>
<name>A0ABP7X1A8_9GAMM</name>
<keyword evidence="1" id="KW-0472">Membrane</keyword>
<protein>
    <recommendedName>
        <fullName evidence="4">DUF2834 domain-containing protein</fullName>
    </recommendedName>
</protein>
<organism evidence="2 3">
    <name type="scientific">Zhongshania borealis</name>
    <dbReference type="NCBI Taxonomy" id="889488"/>
    <lineage>
        <taxon>Bacteria</taxon>
        <taxon>Pseudomonadati</taxon>
        <taxon>Pseudomonadota</taxon>
        <taxon>Gammaproteobacteria</taxon>
        <taxon>Cellvibrionales</taxon>
        <taxon>Spongiibacteraceae</taxon>
        <taxon>Zhongshania</taxon>
    </lineage>
</organism>
<evidence type="ECO:0000256" key="1">
    <source>
        <dbReference type="SAM" id="Phobius"/>
    </source>
</evidence>
<feature type="transmembrane region" description="Helical" evidence="1">
    <location>
        <begin position="7"/>
        <end position="27"/>
    </location>
</feature>
<feature type="transmembrane region" description="Helical" evidence="1">
    <location>
        <begin position="47"/>
        <end position="72"/>
    </location>
</feature>
<feature type="transmembrane region" description="Helical" evidence="1">
    <location>
        <begin position="125"/>
        <end position="145"/>
    </location>
</feature>
<keyword evidence="1" id="KW-0812">Transmembrane</keyword>
<evidence type="ECO:0000313" key="3">
    <source>
        <dbReference type="Proteomes" id="UP001500392"/>
    </source>
</evidence>
<reference evidence="3" key="1">
    <citation type="journal article" date="2019" name="Int. J. Syst. Evol. Microbiol.">
        <title>The Global Catalogue of Microorganisms (GCM) 10K type strain sequencing project: providing services to taxonomists for standard genome sequencing and annotation.</title>
        <authorList>
            <consortium name="The Broad Institute Genomics Platform"/>
            <consortium name="The Broad Institute Genome Sequencing Center for Infectious Disease"/>
            <person name="Wu L."/>
            <person name="Ma J."/>
        </authorList>
    </citation>
    <scope>NUCLEOTIDE SEQUENCE [LARGE SCALE GENOMIC DNA]</scope>
    <source>
        <strain evidence="3">JCM 17304</strain>
    </source>
</reference>
<dbReference type="Pfam" id="PF11196">
    <property type="entry name" value="DUF2834"/>
    <property type="match status" value="1"/>
</dbReference>
<keyword evidence="1" id="KW-1133">Transmembrane helix</keyword>
<feature type="transmembrane region" description="Helical" evidence="1">
    <location>
        <begin position="84"/>
        <end position="105"/>
    </location>
</feature>
<proteinExistence type="predicted"/>
<evidence type="ECO:0008006" key="4">
    <source>
        <dbReference type="Google" id="ProtNLM"/>
    </source>
</evidence>
<gene>
    <name evidence="2" type="ORF">GCM10022414_29030</name>
</gene>
<accession>A0ABP7X1A8</accession>
<dbReference type="RefSeq" id="WP_344937376.1">
    <property type="nucleotide sequence ID" value="NZ_BAABDM010000006.1"/>
</dbReference>
<dbReference type="EMBL" id="BAABDM010000006">
    <property type="protein sequence ID" value="GAA4101606.1"/>
    <property type="molecule type" value="Genomic_DNA"/>
</dbReference>
<dbReference type="InterPro" id="IPR021362">
    <property type="entry name" value="DUF2834"/>
</dbReference>
<keyword evidence="3" id="KW-1185">Reference proteome</keyword>
<sequence length="146" mass="16191">MEFKSKALIVVYLMTALLALAMTWIHIPGYMGDGFVNANKLFWRDALFNANSAGKFLTVDILFLAFGCNVWMFIEARRIGVKYVYGYVVVGVVVAISVAFPLFLAAREWRLASLDSNSSRYELKLVDVISLVIIFGASLVAAIVVL</sequence>
<dbReference type="Proteomes" id="UP001500392">
    <property type="component" value="Unassembled WGS sequence"/>
</dbReference>